<protein>
    <submittedName>
        <fullName evidence="1">Uncharacterized protein</fullName>
    </submittedName>
</protein>
<dbReference type="Proteomes" id="UP000001826">
    <property type="component" value="Chromosome"/>
</dbReference>
<evidence type="ECO:0000313" key="1">
    <source>
        <dbReference type="EMBL" id="AAM02470.1"/>
    </source>
</evidence>
<sequence length="305" mass="35785">MGKYVIVFREPAEPIYWRAKWLLAAVKCYRENKECRDYIHKEIGIHKDVKVSQNDIETKILVEAFIKTDENIKQGDINTILVALLNQSLELMAKYIAERLMWLIGIWKKGKEGYYVILNPNDAKKVRRCVYKSHNVIDILDHLKKTLKDIDGIAEKLCDEEYSNNCRLSELADEISKFIKKYCNILEKMEDAYYDKYSDNIEKGELWYSKNDVDKAIEVVEKFDRSIVSLAIDVSAHIPGILTDMKWILSEIRKAGCVPENEIKKKALDKRKVNEKELQEIINFAVENSWIERKDGELKWMKNQI</sequence>
<dbReference type="InParanoid" id="Q8TVY1"/>
<dbReference type="AlphaFoldDB" id="Q8TVY1"/>
<dbReference type="PATRIC" id="fig|190192.8.peg.1365"/>
<dbReference type="EMBL" id="AE009439">
    <property type="protein sequence ID" value="AAM02470.1"/>
    <property type="molecule type" value="Genomic_DNA"/>
</dbReference>
<keyword evidence="2" id="KW-1185">Reference proteome</keyword>
<dbReference type="PaxDb" id="190192-MK1257"/>
<reference evidence="1 2" key="1">
    <citation type="journal article" date="2002" name="Proc. Natl. Acad. Sci. U.S.A.">
        <title>The complete genome of hyperthermophile Methanopyrus kandleri AV19 and monophyly of archaeal methanogens.</title>
        <authorList>
            <person name="Slesarev A.I."/>
            <person name="Mezhevaya K.V."/>
            <person name="Makarova K.S."/>
            <person name="Polushin N.N."/>
            <person name="Shcherbinina O.V."/>
            <person name="Shakhova V.V."/>
            <person name="Belova G.I."/>
            <person name="Aravind L."/>
            <person name="Natale D.A."/>
            <person name="Rogozin I.B."/>
            <person name="Tatusov R.L."/>
            <person name="Wolf Y.I."/>
            <person name="Stetter K.O."/>
            <person name="Malykh A.G."/>
            <person name="Koonin E.V."/>
            <person name="Kozyavkin S.A."/>
        </authorList>
    </citation>
    <scope>NUCLEOTIDE SEQUENCE [LARGE SCALE GENOMIC DNA]</scope>
    <source>
        <strain evidence="2">AV19 / DSM 6324 / JCM 9639 / NBRC 100938</strain>
    </source>
</reference>
<dbReference type="KEGG" id="mka:MK1257"/>
<dbReference type="EnsemblBacteria" id="AAM02470">
    <property type="protein sequence ID" value="AAM02470"/>
    <property type="gene ID" value="MK1257"/>
</dbReference>
<gene>
    <name evidence="1" type="ordered locus">MK1257</name>
</gene>
<accession>Q8TVY1</accession>
<proteinExistence type="predicted"/>
<organism evidence="1 2">
    <name type="scientific">Methanopyrus kandleri (strain AV19 / DSM 6324 / JCM 9639 / NBRC 100938)</name>
    <dbReference type="NCBI Taxonomy" id="190192"/>
    <lineage>
        <taxon>Archaea</taxon>
        <taxon>Methanobacteriati</taxon>
        <taxon>Methanobacteriota</taxon>
        <taxon>Methanomada group</taxon>
        <taxon>Methanopyri</taxon>
        <taxon>Methanopyrales</taxon>
        <taxon>Methanopyraceae</taxon>
        <taxon>Methanopyrus</taxon>
    </lineage>
</organism>
<dbReference type="HOGENOM" id="CLU_910935_0_0_2"/>
<evidence type="ECO:0000313" key="2">
    <source>
        <dbReference type="Proteomes" id="UP000001826"/>
    </source>
</evidence>
<name>Q8TVY1_METKA</name>